<comment type="caution">
    <text evidence="1">The sequence shown here is derived from an EMBL/GenBank/DDBJ whole genome shotgun (WGS) entry which is preliminary data.</text>
</comment>
<dbReference type="InterPro" id="IPR021317">
    <property type="entry name" value="DUF2917"/>
</dbReference>
<reference evidence="2" key="1">
    <citation type="submission" date="2018-09" db="EMBL/GenBank/DDBJ databases">
        <authorList>
            <person name="Zhu H."/>
        </authorList>
    </citation>
    <scope>NUCLEOTIDE SEQUENCE [LARGE SCALE GENOMIC DNA]</scope>
    <source>
        <strain evidence="2">K1R23-30</strain>
    </source>
</reference>
<dbReference type="EMBL" id="QYUO01000001">
    <property type="protein sequence ID" value="RJF99463.1"/>
    <property type="molecule type" value="Genomic_DNA"/>
</dbReference>
<organism evidence="1 2">
    <name type="scientific">Noviherbaspirillum saxi</name>
    <dbReference type="NCBI Taxonomy" id="2320863"/>
    <lineage>
        <taxon>Bacteria</taxon>
        <taxon>Pseudomonadati</taxon>
        <taxon>Pseudomonadota</taxon>
        <taxon>Betaproteobacteria</taxon>
        <taxon>Burkholderiales</taxon>
        <taxon>Oxalobacteraceae</taxon>
        <taxon>Noviherbaspirillum</taxon>
    </lineage>
</organism>
<dbReference type="AlphaFoldDB" id="A0A3A3FUI5"/>
<dbReference type="Pfam" id="PF11142">
    <property type="entry name" value="DUF2917"/>
    <property type="match status" value="1"/>
</dbReference>
<evidence type="ECO:0000313" key="2">
    <source>
        <dbReference type="Proteomes" id="UP000265955"/>
    </source>
</evidence>
<name>A0A3A3FUI5_9BURK</name>
<gene>
    <name evidence="1" type="ORF">D3871_13710</name>
</gene>
<keyword evidence="2" id="KW-1185">Reference proteome</keyword>
<accession>A0A3A3FUI5</accession>
<proteinExistence type="predicted"/>
<evidence type="ECO:0000313" key="1">
    <source>
        <dbReference type="EMBL" id="RJF99463.1"/>
    </source>
</evidence>
<dbReference type="Proteomes" id="UP000265955">
    <property type="component" value="Unassembled WGS sequence"/>
</dbReference>
<protein>
    <submittedName>
        <fullName evidence="1">DUF2917 domain-containing protein</fullName>
    </submittedName>
</protein>
<sequence length="180" mass="19512">MSAPVIVSQWALPYAEIVHHWKQSYSNLTDCKYIGTNDNELHGGNILPSDPRNLEITMNAKVHKTSVADAVTTHDSAMHKLAPAGETITLDQAQAAHLHDAAGWTVRALDGSVWITQDGDIRDVVLETGEAFVLDRNVPALLSPLGKARISVRLDTCCEQKQPRRAGMTALPASARLSIA</sequence>